<sequence length="615" mass="67594">MFTHRHTPIALALLSLYSATTFANDTVESNERMDVLIVKGYSAPSATTQSYSGDTVINIVPTNNDINKSLDQLIAENSPGFVHTNSGTSKHNSSNYHRGLSDEYTLYLLNGVAFPSSTLGSQNIPDIPMESIALIEVIRGAQASLYGSNSLTGVINIVTKTGETTDAKFNISAGSNDTGRIGGMYADNFSVGKGKIQFMTSLDVEKSDGYDFIEASDDDFGYNTYSMNSYAAYVTESNRFSLAINNARSNVDIYSTYYFPDYTSVSGQVENTQETYQVTGKYIQQLTKNITSELTLSHANLDLEAENFNSADINNYSTNSDLAQLHINTEWERLAVNFGGEYTHSKYQSNANSEDRDQTAFYLAFSGDVTDYLNISGGLRNDNYSDFGNALTYSAGISLFDTATLSYKTSFSAPSYNDLYWPDVGNPDLESEEGEMLELSLTHNIETNNAYIPLKLNLYTGSLDNKINWAPISEGSPIWSPSNIDTVDIKGIEAYMQYNASKFVFDIAASYSQSIDKSTDEQLANVPEWSGSSSIQYNVTNSVQPKLTYSYIGDRSSGSTDLDAVHLLGFAISYQAFEHVNIGFNVDNITDNDNQLHKGYNAAGRTYLFTIGANL</sequence>
<keyword evidence="10 11" id="KW-0998">Cell outer membrane</keyword>
<evidence type="ECO:0000256" key="10">
    <source>
        <dbReference type="ARBA" id="ARBA00023237"/>
    </source>
</evidence>
<keyword evidence="7 12" id="KW-0798">TonB box</keyword>
<dbReference type="InterPro" id="IPR036942">
    <property type="entry name" value="Beta-barrel_TonB_sf"/>
</dbReference>
<evidence type="ECO:0000256" key="6">
    <source>
        <dbReference type="ARBA" id="ARBA00022729"/>
    </source>
</evidence>
<keyword evidence="3 11" id="KW-0813">Transport</keyword>
<protein>
    <submittedName>
        <fullName evidence="16">Vitamin B12 transporter BtuB</fullName>
    </submittedName>
</protein>
<dbReference type="PANTHER" id="PTHR30069:SF29">
    <property type="entry name" value="HEMOGLOBIN AND HEMOGLOBIN-HAPTOGLOBIN-BINDING PROTEIN 1-RELATED"/>
    <property type="match status" value="1"/>
</dbReference>
<evidence type="ECO:0000313" key="16">
    <source>
        <dbReference type="EMBL" id="GLS89683.1"/>
    </source>
</evidence>
<comment type="similarity">
    <text evidence="2">Belongs to the TonB-dependent receptor family. Hemoglobin/haptoglobin binding protein subfamily.</text>
</comment>
<dbReference type="PROSITE" id="PS52016">
    <property type="entry name" value="TONB_DEPENDENT_REC_3"/>
    <property type="match status" value="1"/>
</dbReference>
<feature type="domain" description="TonB-dependent receptor-like beta-barrel" evidence="14">
    <location>
        <begin position="215"/>
        <end position="589"/>
    </location>
</feature>
<keyword evidence="6 13" id="KW-0732">Signal</keyword>
<evidence type="ECO:0000259" key="15">
    <source>
        <dbReference type="Pfam" id="PF07715"/>
    </source>
</evidence>
<gene>
    <name evidence="16" type="primary">btuB</name>
    <name evidence="16" type="ORF">GCM10007916_07500</name>
</gene>
<dbReference type="InterPro" id="IPR039426">
    <property type="entry name" value="TonB-dep_rcpt-like"/>
</dbReference>
<evidence type="ECO:0000256" key="13">
    <source>
        <dbReference type="SAM" id="SignalP"/>
    </source>
</evidence>
<dbReference type="Gene3D" id="2.40.170.20">
    <property type="entry name" value="TonB-dependent receptor, beta-barrel domain"/>
    <property type="match status" value="1"/>
</dbReference>
<dbReference type="SUPFAM" id="SSF56935">
    <property type="entry name" value="Porins"/>
    <property type="match status" value="1"/>
</dbReference>
<keyword evidence="5 11" id="KW-0812">Transmembrane</keyword>
<comment type="caution">
    <text evidence="16">The sequence shown here is derived from an EMBL/GenBank/DDBJ whole genome shotgun (WGS) entry which is preliminary data.</text>
</comment>
<accession>A0ABQ6DXU4</accession>
<feature type="signal peptide" evidence="13">
    <location>
        <begin position="1"/>
        <end position="23"/>
    </location>
</feature>
<dbReference type="Proteomes" id="UP001157353">
    <property type="component" value="Unassembled WGS sequence"/>
</dbReference>
<dbReference type="RefSeq" id="WP_284202795.1">
    <property type="nucleotide sequence ID" value="NZ_BSPQ01000001.1"/>
</dbReference>
<keyword evidence="17" id="KW-1185">Reference proteome</keyword>
<feature type="chain" id="PRO_5047401822" evidence="13">
    <location>
        <begin position="24"/>
        <end position="615"/>
    </location>
</feature>
<keyword evidence="8 11" id="KW-0472">Membrane</keyword>
<proteinExistence type="inferred from homology"/>
<keyword evidence="4 11" id="KW-1134">Transmembrane beta strand</keyword>
<dbReference type="Gene3D" id="2.170.130.10">
    <property type="entry name" value="TonB-dependent receptor, plug domain"/>
    <property type="match status" value="1"/>
</dbReference>
<dbReference type="EMBL" id="BSPQ01000001">
    <property type="protein sequence ID" value="GLS89683.1"/>
    <property type="molecule type" value="Genomic_DNA"/>
</dbReference>
<dbReference type="InterPro" id="IPR012910">
    <property type="entry name" value="Plug_dom"/>
</dbReference>
<evidence type="ECO:0000313" key="17">
    <source>
        <dbReference type="Proteomes" id="UP001157353"/>
    </source>
</evidence>
<evidence type="ECO:0000256" key="8">
    <source>
        <dbReference type="ARBA" id="ARBA00023136"/>
    </source>
</evidence>
<evidence type="ECO:0000256" key="9">
    <source>
        <dbReference type="ARBA" id="ARBA00023170"/>
    </source>
</evidence>
<dbReference type="InterPro" id="IPR037066">
    <property type="entry name" value="Plug_dom_sf"/>
</dbReference>
<organism evidence="16 17">
    <name type="scientific">Psychromonas marina</name>
    <dbReference type="NCBI Taxonomy" id="88364"/>
    <lineage>
        <taxon>Bacteria</taxon>
        <taxon>Pseudomonadati</taxon>
        <taxon>Pseudomonadota</taxon>
        <taxon>Gammaproteobacteria</taxon>
        <taxon>Alteromonadales</taxon>
        <taxon>Psychromonadaceae</taxon>
        <taxon>Psychromonas</taxon>
    </lineage>
</organism>
<dbReference type="Pfam" id="PF00593">
    <property type="entry name" value="TonB_dep_Rec_b-barrel"/>
    <property type="match status" value="1"/>
</dbReference>
<name>A0ABQ6DXU4_9GAMM</name>
<evidence type="ECO:0000256" key="7">
    <source>
        <dbReference type="ARBA" id="ARBA00023077"/>
    </source>
</evidence>
<evidence type="ECO:0000256" key="4">
    <source>
        <dbReference type="ARBA" id="ARBA00022452"/>
    </source>
</evidence>
<dbReference type="InterPro" id="IPR000531">
    <property type="entry name" value="Beta-barrel_TonB"/>
</dbReference>
<evidence type="ECO:0000259" key="14">
    <source>
        <dbReference type="Pfam" id="PF00593"/>
    </source>
</evidence>
<evidence type="ECO:0000256" key="2">
    <source>
        <dbReference type="ARBA" id="ARBA00008143"/>
    </source>
</evidence>
<feature type="domain" description="TonB-dependent receptor plug" evidence="15">
    <location>
        <begin position="68"/>
        <end position="154"/>
    </location>
</feature>
<dbReference type="Pfam" id="PF07715">
    <property type="entry name" value="Plug"/>
    <property type="match status" value="1"/>
</dbReference>
<evidence type="ECO:0000256" key="1">
    <source>
        <dbReference type="ARBA" id="ARBA00004571"/>
    </source>
</evidence>
<evidence type="ECO:0000256" key="3">
    <source>
        <dbReference type="ARBA" id="ARBA00022448"/>
    </source>
</evidence>
<comment type="subcellular location">
    <subcellularLocation>
        <location evidence="1 11">Cell outer membrane</location>
        <topology evidence="1 11">Multi-pass membrane protein</topology>
    </subcellularLocation>
</comment>
<dbReference type="PANTHER" id="PTHR30069">
    <property type="entry name" value="TONB-DEPENDENT OUTER MEMBRANE RECEPTOR"/>
    <property type="match status" value="1"/>
</dbReference>
<evidence type="ECO:0000256" key="5">
    <source>
        <dbReference type="ARBA" id="ARBA00022692"/>
    </source>
</evidence>
<reference evidence="17" key="1">
    <citation type="journal article" date="2019" name="Int. J. Syst. Evol. Microbiol.">
        <title>The Global Catalogue of Microorganisms (GCM) 10K type strain sequencing project: providing services to taxonomists for standard genome sequencing and annotation.</title>
        <authorList>
            <consortium name="The Broad Institute Genomics Platform"/>
            <consortium name="The Broad Institute Genome Sequencing Center for Infectious Disease"/>
            <person name="Wu L."/>
            <person name="Ma J."/>
        </authorList>
    </citation>
    <scope>NUCLEOTIDE SEQUENCE [LARGE SCALE GENOMIC DNA]</scope>
    <source>
        <strain evidence="17">NBRC 103166</strain>
    </source>
</reference>
<evidence type="ECO:0000256" key="12">
    <source>
        <dbReference type="RuleBase" id="RU003357"/>
    </source>
</evidence>
<keyword evidence="9" id="KW-0675">Receptor</keyword>
<evidence type="ECO:0000256" key="11">
    <source>
        <dbReference type="PROSITE-ProRule" id="PRU01360"/>
    </source>
</evidence>